<evidence type="ECO:0000313" key="9">
    <source>
        <dbReference type="Proteomes" id="UP000477722"/>
    </source>
</evidence>
<dbReference type="EMBL" id="JAAKZZ010000947">
    <property type="protein sequence ID" value="NGO73862.1"/>
    <property type="molecule type" value="Genomic_DNA"/>
</dbReference>
<sequence>MQIRDLPYADPGVPDTRSGFRLLVWLGRGQLGGQAKALGWGLLHMVSAATLPVVAGLAVDAVVADSGERLAAAAALMAVLVVTITVGDTMLHRVAVTNWITSSARVQQLLARQASALGATLTRRVAAGEVVAVSTGDIEKIGWCVEAVSRFSAALLTTVTVCVGLMFYQLQLGLMVTFGVLVLALVVLPLLPKATGRADLQRAKAGRATELATDTVAGLRVLRGIGGERLFLDRYRRASQEVRSAAVRTARMWALIDAAHIALPGLLLLAVVVLGARMALDGQIAAGELVTVYGAVMFLLFPLRLFQEFAMAYSFSRPSAARAARVLALRRETAQQDASGNTAPATAAPAATADGGSVAGATGNGGADGADGADSISS</sequence>
<dbReference type="PANTHER" id="PTHR43394">
    <property type="entry name" value="ATP-DEPENDENT PERMEASE MDL1, MITOCHONDRIAL"/>
    <property type="match status" value="1"/>
</dbReference>
<feature type="transmembrane region" description="Helical" evidence="6">
    <location>
        <begin position="70"/>
        <end position="91"/>
    </location>
</feature>
<evidence type="ECO:0000256" key="3">
    <source>
        <dbReference type="ARBA" id="ARBA00022989"/>
    </source>
</evidence>
<keyword evidence="2 6" id="KW-0812">Transmembrane</keyword>
<gene>
    <name evidence="8" type="ORF">G5C65_37220</name>
</gene>
<dbReference type="InterPro" id="IPR011527">
    <property type="entry name" value="ABC1_TM_dom"/>
</dbReference>
<dbReference type="InterPro" id="IPR036640">
    <property type="entry name" value="ABC1_TM_sf"/>
</dbReference>
<evidence type="ECO:0000259" key="7">
    <source>
        <dbReference type="PROSITE" id="PS50929"/>
    </source>
</evidence>
<feature type="non-terminal residue" evidence="8">
    <location>
        <position position="378"/>
    </location>
</feature>
<feature type="transmembrane region" description="Helical" evidence="6">
    <location>
        <begin position="253"/>
        <end position="276"/>
    </location>
</feature>
<keyword evidence="9" id="KW-1185">Reference proteome</keyword>
<organism evidence="8 9">
    <name type="scientific">Streptomyces boncukensis</name>
    <dbReference type="NCBI Taxonomy" id="2711219"/>
    <lineage>
        <taxon>Bacteria</taxon>
        <taxon>Bacillati</taxon>
        <taxon>Actinomycetota</taxon>
        <taxon>Actinomycetes</taxon>
        <taxon>Kitasatosporales</taxon>
        <taxon>Streptomycetaceae</taxon>
        <taxon>Streptomyces</taxon>
    </lineage>
</organism>
<keyword evidence="8" id="KW-0547">Nucleotide-binding</keyword>
<keyword evidence="8" id="KW-0067">ATP-binding</keyword>
<proteinExistence type="predicted"/>
<feature type="transmembrane region" description="Helical" evidence="6">
    <location>
        <begin position="282"/>
        <end position="301"/>
    </location>
</feature>
<comment type="subcellular location">
    <subcellularLocation>
        <location evidence="1">Cell membrane</location>
        <topology evidence="1">Multi-pass membrane protein</topology>
    </subcellularLocation>
</comment>
<name>A0A6G4X9M1_9ACTN</name>
<feature type="transmembrane region" description="Helical" evidence="6">
    <location>
        <begin position="174"/>
        <end position="192"/>
    </location>
</feature>
<feature type="compositionally biased region" description="Low complexity" evidence="5">
    <location>
        <begin position="342"/>
        <end position="361"/>
    </location>
</feature>
<evidence type="ECO:0000313" key="8">
    <source>
        <dbReference type="EMBL" id="NGO73862.1"/>
    </source>
</evidence>
<feature type="transmembrane region" description="Helical" evidence="6">
    <location>
        <begin position="147"/>
        <end position="168"/>
    </location>
</feature>
<dbReference type="SUPFAM" id="SSF90123">
    <property type="entry name" value="ABC transporter transmembrane region"/>
    <property type="match status" value="1"/>
</dbReference>
<dbReference type="Pfam" id="PF00664">
    <property type="entry name" value="ABC_membrane"/>
    <property type="match status" value="1"/>
</dbReference>
<dbReference type="GO" id="GO:0005886">
    <property type="term" value="C:plasma membrane"/>
    <property type="evidence" value="ECO:0007669"/>
    <property type="project" value="UniProtKB-SubCell"/>
</dbReference>
<accession>A0A6G4X9M1</accession>
<feature type="region of interest" description="Disordered" evidence="5">
    <location>
        <begin position="335"/>
        <end position="378"/>
    </location>
</feature>
<dbReference type="RefSeq" id="WP_165303454.1">
    <property type="nucleotide sequence ID" value="NZ_JAAKZZ010000947.1"/>
</dbReference>
<reference evidence="8 9" key="1">
    <citation type="submission" date="2020-02" db="EMBL/GenBank/DDBJ databases">
        <title>Whole-genome analyses of novel actinobacteria.</title>
        <authorList>
            <person name="Sahin N."/>
            <person name="Tatar D."/>
        </authorList>
    </citation>
    <scope>NUCLEOTIDE SEQUENCE [LARGE SCALE GENOMIC DNA]</scope>
    <source>
        <strain evidence="8 9">SB3404</strain>
    </source>
</reference>
<keyword evidence="4 6" id="KW-0472">Membrane</keyword>
<evidence type="ECO:0000256" key="2">
    <source>
        <dbReference type="ARBA" id="ARBA00022692"/>
    </source>
</evidence>
<feature type="transmembrane region" description="Helical" evidence="6">
    <location>
        <begin position="37"/>
        <end position="58"/>
    </location>
</feature>
<evidence type="ECO:0000256" key="5">
    <source>
        <dbReference type="SAM" id="MobiDB-lite"/>
    </source>
</evidence>
<feature type="domain" description="ABC transmembrane type-1" evidence="7">
    <location>
        <begin position="37"/>
        <end position="306"/>
    </location>
</feature>
<evidence type="ECO:0000256" key="1">
    <source>
        <dbReference type="ARBA" id="ARBA00004651"/>
    </source>
</evidence>
<evidence type="ECO:0000256" key="6">
    <source>
        <dbReference type="SAM" id="Phobius"/>
    </source>
</evidence>
<dbReference type="InterPro" id="IPR039421">
    <property type="entry name" value="Type_1_exporter"/>
</dbReference>
<dbReference type="GO" id="GO:0015421">
    <property type="term" value="F:ABC-type oligopeptide transporter activity"/>
    <property type="evidence" value="ECO:0007669"/>
    <property type="project" value="TreeGrafter"/>
</dbReference>
<dbReference type="PANTHER" id="PTHR43394:SF1">
    <property type="entry name" value="ATP-BINDING CASSETTE SUB-FAMILY B MEMBER 10, MITOCHONDRIAL"/>
    <property type="match status" value="1"/>
</dbReference>
<keyword evidence="3 6" id="KW-1133">Transmembrane helix</keyword>
<protein>
    <submittedName>
        <fullName evidence="8">ABC transporter ATP-binding protein</fullName>
    </submittedName>
</protein>
<dbReference type="GO" id="GO:0005524">
    <property type="term" value="F:ATP binding"/>
    <property type="evidence" value="ECO:0007669"/>
    <property type="project" value="UniProtKB-KW"/>
</dbReference>
<comment type="caution">
    <text evidence="8">The sequence shown here is derived from an EMBL/GenBank/DDBJ whole genome shotgun (WGS) entry which is preliminary data.</text>
</comment>
<evidence type="ECO:0000256" key="4">
    <source>
        <dbReference type="ARBA" id="ARBA00023136"/>
    </source>
</evidence>
<dbReference type="Proteomes" id="UP000477722">
    <property type="component" value="Unassembled WGS sequence"/>
</dbReference>
<dbReference type="PROSITE" id="PS50929">
    <property type="entry name" value="ABC_TM1F"/>
    <property type="match status" value="1"/>
</dbReference>
<dbReference type="Gene3D" id="1.20.1560.10">
    <property type="entry name" value="ABC transporter type 1, transmembrane domain"/>
    <property type="match status" value="1"/>
</dbReference>
<dbReference type="AlphaFoldDB" id="A0A6G4X9M1"/>